<organism evidence="2 3">
    <name type="scientific">Methanosphaerula palustris (strain ATCC BAA-1556 / DSM 19958 / E1-9c)</name>
    <dbReference type="NCBI Taxonomy" id="521011"/>
    <lineage>
        <taxon>Archaea</taxon>
        <taxon>Methanobacteriati</taxon>
        <taxon>Methanobacteriota</taxon>
        <taxon>Stenosarchaea group</taxon>
        <taxon>Methanomicrobia</taxon>
        <taxon>Methanomicrobiales</taxon>
        <taxon>Methanoregulaceae</taxon>
        <taxon>Methanosphaerula</taxon>
    </lineage>
</organism>
<dbReference type="Pfam" id="PF13847">
    <property type="entry name" value="Methyltransf_31"/>
    <property type="match status" value="1"/>
</dbReference>
<evidence type="ECO:0000259" key="1">
    <source>
        <dbReference type="Pfam" id="PF13847"/>
    </source>
</evidence>
<dbReference type="PANTHER" id="PTHR43861:SF1">
    <property type="entry name" value="TRANS-ACONITATE 2-METHYLTRANSFERASE"/>
    <property type="match status" value="1"/>
</dbReference>
<dbReference type="STRING" id="521011.Mpal_1125"/>
<evidence type="ECO:0000313" key="2">
    <source>
        <dbReference type="EMBL" id="ACL16468.1"/>
    </source>
</evidence>
<feature type="domain" description="Methyltransferase" evidence="1">
    <location>
        <begin position="38"/>
        <end position="154"/>
    </location>
</feature>
<keyword evidence="2" id="KW-0489">Methyltransferase</keyword>
<dbReference type="Gene3D" id="3.40.50.150">
    <property type="entry name" value="Vaccinia Virus protein VP39"/>
    <property type="match status" value="1"/>
</dbReference>
<dbReference type="PANTHER" id="PTHR43861">
    <property type="entry name" value="TRANS-ACONITATE 2-METHYLTRANSFERASE-RELATED"/>
    <property type="match status" value="1"/>
</dbReference>
<accession>B8GH63</accession>
<dbReference type="HOGENOM" id="CLU_037990_2_7_2"/>
<dbReference type="AlphaFoldDB" id="B8GH63"/>
<protein>
    <submittedName>
        <fullName evidence="2">Methyltransferase type 11</fullName>
    </submittedName>
</protein>
<dbReference type="GeneID" id="7271042"/>
<dbReference type="RefSeq" id="WP_012617787.1">
    <property type="nucleotide sequence ID" value="NC_011832.1"/>
</dbReference>
<dbReference type="Proteomes" id="UP000002457">
    <property type="component" value="Chromosome"/>
</dbReference>
<reference evidence="2 3" key="1">
    <citation type="journal article" date="2015" name="Genome Announc.">
        <title>Complete Genome Sequence of Methanosphaerula palustris E1-9CT, a Hydrogenotrophic Methanogen Isolated from a Minerotrophic Fen Peatland.</title>
        <authorList>
            <person name="Cadillo-Quiroz H."/>
            <person name="Browne P."/>
            <person name="Kyrpides N."/>
            <person name="Woyke T."/>
            <person name="Goodwin L."/>
            <person name="Detter C."/>
            <person name="Yavitt J.B."/>
            <person name="Zinder S.H."/>
        </authorList>
    </citation>
    <scope>NUCLEOTIDE SEQUENCE [LARGE SCALE GENOMIC DNA]</scope>
    <source>
        <strain evidence="3">ATCC BAA-1556 / DSM 19958 / E1-9c</strain>
    </source>
</reference>
<proteinExistence type="predicted"/>
<dbReference type="CDD" id="cd02440">
    <property type="entry name" value="AdoMet_MTases"/>
    <property type="match status" value="1"/>
</dbReference>
<dbReference type="SUPFAM" id="SSF53335">
    <property type="entry name" value="S-adenosyl-L-methionine-dependent methyltransferases"/>
    <property type="match status" value="1"/>
</dbReference>
<keyword evidence="2" id="KW-0808">Transferase</keyword>
<evidence type="ECO:0000313" key="3">
    <source>
        <dbReference type="Proteomes" id="UP000002457"/>
    </source>
</evidence>
<dbReference type="GO" id="GO:0032259">
    <property type="term" value="P:methylation"/>
    <property type="evidence" value="ECO:0007669"/>
    <property type="project" value="UniProtKB-KW"/>
</dbReference>
<sequence length="270" mass="29926">MIKSIAHHDTIELAERYDQVSEGQYNNGLTLIANLGVKKGQTVLDIGCGTGRLTSRVAKIVGDTGQVIGIDPSKERIEIARRNVPDSPRSNISLEIGDANSLYHFQNNSFDIVYLNIVFHWIDNKKDALSQIYRVLKPGGLLGITTGNRDQPHTVTIIADRILTQPKYARSAQQGRASSKPVNVLEMVSLLHATGYSILDITTEKDPRYFESPLKCLEDVEASTSGTFLSNVPKNLKRSAHEEIQTELNKHATVRGIENVYNTIFVVAEK</sequence>
<dbReference type="InterPro" id="IPR029063">
    <property type="entry name" value="SAM-dependent_MTases_sf"/>
</dbReference>
<name>B8GH63_METPE</name>
<dbReference type="OrthoDB" id="57427at2157"/>
<dbReference type="GO" id="GO:0008168">
    <property type="term" value="F:methyltransferase activity"/>
    <property type="evidence" value="ECO:0007669"/>
    <property type="project" value="UniProtKB-KW"/>
</dbReference>
<dbReference type="eggNOG" id="arCOG01783">
    <property type="taxonomic scope" value="Archaea"/>
</dbReference>
<dbReference type="KEGG" id="mpl:Mpal_1125"/>
<keyword evidence="3" id="KW-1185">Reference proteome</keyword>
<dbReference type="InterPro" id="IPR025714">
    <property type="entry name" value="Methyltranfer_dom"/>
</dbReference>
<gene>
    <name evidence="2" type="ordered locus">Mpal_1125</name>
</gene>
<dbReference type="EMBL" id="CP001338">
    <property type="protein sequence ID" value="ACL16468.1"/>
    <property type="molecule type" value="Genomic_DNA"/>
</dbReference>